<evidence type="ECO:0000313" key="2">
    <source>
        <dbReference type="EMBL" id="SVD43592.1"/>
    </source>
</evidence>
<sequence length="76" mass="8801">TQIRYDLPKDKLVNITIYDVMGRNIKSLVNMIQTAGYRSVRWDATNNLGEPVSAGMYIYMIQSGEFRQTKKMILLK</sequence>
<accession>A0A382VAN5</accession>
<gene>
    <name evidence="2" type="ORF">METZ01_LOCUS396446</name>
</gene>
<reference evidence="2" key="1">
    <citation type="submission" date="2018-05" db="EMBL/GenBank/DDBJ databases">
        <authorList>
            <person name="Lanie J.A."/>
            <person name="Ng W.-L."/>
            <person name="Kazmierczak K.M."/>
            <person name="Andrzejewski T.M."/>
            <person name="Davidsen T.M."/>
            <person name="Wayne K.J."/>
            <person name="Tettelin H."/>
            <person name="Glass J.I."/>
            <person name="Rusch D."/>
            <person name="Podicherti R."/>
            <person name="Tsui H.-C.T."/>
            <person name="Winkler M.E."/>
        </authorList>
    </citation>
    <scope>NUCLEOTIDE SEQUENCE</scope>
</reference>
<dbReference type="Gene3D" id="2.60.40.4070">
    <property type="match status" value="1"/>
</dbReference>
<feature type="non-terminal residue" evidence="2">
    <location>
        <position position="1"/>
    </location>
</feature>
<protein>
    <recommendedName>
        <fullName evidence="1">FlgD/Vpr Ig-like domain-containing protein</fullName>
    </recommendedName>
</protein>
<organism evidence="2">
    <name type="scientific">marine metagenome</name>
    <dbReference type="NCBI Taxonomy" id="408172"/>
    <lineage>
        <taxon>unclassified sequences</taxon>
        <taxon>metagenomes</taxon>
        <taxon>ecological metagenomes</taxon>
    </lineage>
</organism>
<dbReference type="AlphaFoldDB" id="A0A382VAN5"/>
<dbReference type="Pfam" id="PF13860">
    <property type="entry name" value="FlgD_ig"/>
    <property type="match status" value="1"/>
</dbReference>
<feature type="domain" description="FlgD/Vpr Ig-like" evidence="1">
    <location>
        <begin position="10"/>
        <end position="59"/>
    </location>
</feature>
<dbReference type="EMBL" id="UINC01150506">
    <property type="protein sequence ID" value="SVD43592.1"/>
    <property type="molecule type" value="Genomic_DNA"/>
</dbReference>
<dbReference type="InterPro" id="IPR025965">
    <property type="entry name" value="FlgD/Vpr_Ig-like"/>
</dbReference>
<dbReference type="NCBIfam" id="TIGR04183">
    <property type="entry name" value="Por_Secre_tail"/>
    <property type="match status" value="1"/>
</dbReference>
<proteinExistence type="predicted"/>
<name>A0A382VAN5_9ZZZZ</name>
<dbReference type="InterPro" id="IPR026444">
    <property type="entry name" value="Secre_tail"/>
</dbReference>
<evidence type="ECO:0000259" key="1">
    <source>
        <dbReference type="Pfam" id="PF13860"/>
    </source>
</evidence>